<dbReference type="InterPro" id="IPR010300">
    <property type="entry name" value="CDO_1"/>
</dbReference>
<comment type="caution">
    <text evidence="7">The sequence shown here is derived from an EMBL/GenBank/DDBJ whole genome shotgun (WGS) entry which is preliminary data.</text>
</comment>
<dbReference type="OrthoDB" id="7059163at2"/>
<evidence type="ECO:0000256" key="3">
    <source>
        <dbReference type="ARBA" id="ARBA00022964"/>
    </source>
</evidence>
<evidence type="ECO:0000256" key="4">
    <source>
        <dbReference type="ARBA" id="ARBA00023002"/>
    </source>
</evidence>
<keyword evidence="4" id="KW-0560">Oxidoreductase</keyword>
<keyword evidence="8" id="KW-1185">Reference proteome</keyword>
<keyword evidence="5 6" id="KW-0408">Iron</keyword>
<comment type="similarity">
    <text evidence="1">Belongs to the cysteine dioxygenase family.</text>
</comment>
<sequence length="153" mass="16901">MELSDCIQKQFSRVEVWSEETIGEALSGIPELDALVRPYVTEPDGHAYGRNVVYADERMEAIVIHLPAGARTAIHDHGVSIGCAVVVEGRMTNEVYRLDPGGRLRLAEADAHRAGERMPSPAGVIHRMRNDGDARLVSLHVYAPPLRGMTRYD</sequence>
<feature type="binding site" evidence="6">
    <location>
        <position position="75"/>
    </location>
    <ligand>
        <name>Fe cation</name>
        <dbReference type="ChEBI" id="CHEBI:24875"/>
        <note>catalytic</note>
    </ligand>
</feature>
<feature type="binding site" evidence="6">
    <location>
        <position position="77"/>
    </location>
    <ligand>
        <name>Fe cation</name>
        <dbReference type="ChEBI" id="CHEBI:24875"/>
        <note>catalytic</note>
    </ligand>
</feature>
<dbReference type="PANTHER" id="PTHR12918">
    <property type="entry name" value="CYSTEINE DIOXYGENASE"/>
    <property type="match status" value="1"/>
</dbReference>
<dbReference type="EMBL" id="VCIW01000011">
    <property type="protein sequence ID" value="TLS51116.1"/>
    <property type="molecule type" value="Genomic_DNA"/>
</dbReference>
<dbReference type="Proteomes" id="UP000309676">
    <property type="component" value="Unassembled WGS sequence"/>
</dbReference>
<dbReference type="Gene3D" id="2.60.120.10">
    <property type="entry name" value="Jelly Rolls"/>
    <property type="match status" value="1"/>
</dbReference>
<keyword evidence="3 7" id="KW-0223">Dioxygenase</keyword>
<dbReference type="CDD" id="cd10548">
    <property type="entry name" value="cupin_CDO"/>
    <property type="match status" value="1"/>
</dbReference>
<evidence type="ECO:0000256" key="5">
    <source>
        <dbReference type="ARBA" id="ARBA00023004"/>
    </source>
</evidence>
<dbReference type="SUPFAM" id="SSF51182">
    <property type="entry name" value="RmlC-like cupins"/>
    <property type="match status" value="1"/>
</dbReference>
<dbReference type="InterPro" id="IPR014710">
    <property type="entry name" value="RmlC-like_jellyroll"/>
</dbReference>
<protein>
    <submittedName>
        <fullName evidence="7">Cysteine dioxygenase</fullName>
    </submittedName>
</protein>
<keyword evidence="2 6" id="KW-0479">Metal-binding</keyword>
<dbReference type="RefSeq" id="WP_138195468.1">
    <property type="nucleotide sequence ID" value="NZ_VCIW01000011.1"/>
</dbReference>
<evidence type="ECO:0000313" key="7">
    <source>
        <dbReference type="EMBL" id="TLS51116.1"/>
    </source>
</evidence>
<reference evidence="7 8" key="1">
    <citation type="submission" date="2019-05" db="EMBL/GenBank/DDBJ databases">
        <authorList>
            <person name="Narsing Rao M.P."/>
            <person name="Li W.J."/>
        </authorList>
    </citation>
    <scope>NUCLEOTIDE SEQUENCE [LARGE SCALE GENOMIC DNA]</scope>
    <source>
        <strain evidence="7 8">SYSU_K30003</strain>
    </source>
</reference>
<dbReference type="InterPro" id="IPR011051">
    <property type="entry name" value="RmlC_Cupin_sf"/>
</dbReference>
<feature type="binding site" evidence="6">
    <location>
        <position position="126"/>
    </location>
    <ligand>
        <name>Fe cation</name>
        <dbReference type="ChEBI" id="CHEBI:24875"/>
        <note>catalytic</note>
    </ligand>
</feature>
<evidence type="ECO:0000256" key="2">
    <source>
        <dbReference type="ARBA" id="ARBA00022723"/>
    </source>
</evidence>
<dbReference type="GO" id="GO:0016702">
    <property type="term" value="F:oxidoreductase activity, acting on single donors with incorporation of molecular oxygen, incorporation of two atoms of oxygen"/>
    <property type="evidence" value="ECO:0007669"/>
    <property type="project" value="InterPro"/>
</dbReference>
<gene>
    <name evidence="7" type="ORF">FE782_17160</name>
</gene>
<proteinExistence type="inferred from homology"/>
<evidence type="ECO:0000256" key="1">
    <source>
        <dbReference type="ARBA" id="ARBA00006622"/>
    </source>
</evidence>
<dbReference type="GO" id="GO:0008198">
    <property type="term" value="F:ferrous iron binding"/>
    <property type="evidence" value="ECO:0007669"/>
    <property type="project" value="TreeGrafter"/>
</dbReference>
<dbReference type="AlphaFoldDB" id="A0A5R9G9S9"/>
<evidence type="ECO:0000313" key="8">
    <source>
        <dbReference type="Proteomes" id="UP000309676"/>
    </source>
</evidence>
<dbReference type="Pfam" id="PF05995">
    <property type="entry name" value="CDO_I"/>
    <property type="match status" value="1"/>
</dbReference>
<name>A0A5R9G9S9_9BACL</name>
<accession>A0A5R9G9S9</accession>
<organism evidence="7 8">
    <name type="scientific">Paenibacillus antri</name>
    <dbReference type="NCBI Taxonomy" id="2582848"/>
    <lineage>
        <taxon>Bacteria</taxon>
        <taxon>Bacillati</taxon>
        <taxon>Bacillota</taxon>
        <taxon>Bacilli</taxon>
        <taxon>Bacillales</taxon>
        <taxon>Paenibacillaceae</taxon>
        <taxon>Paenibacillus</taxon>
    </lineage>
</organism>
<evidence type="ECO:0000256" key="6">
    <source>
        <dbReference type="PIRSR" id="PIRSR610300-51"/>
    </source>
</evidence>
<dbReference type="PANTHER" id="PTHR12918:SF1">
    <property type="entry name" value="CYSTEINE DIOXYGENASE TYPE 1"/>
    <property type="match status" value="1"/>
</dbReference>